<dbReference type="Proteomes" id="UP000292580">
    <property type="component" value="Unassembled WGS sequence"/>
</dbReference>
<accession>A0A483CQY6</accession>
<sequence length="84" mass="9795">MRCDRDVKYIVIDQYLFEVLSKISSVDDPALENELCRLLKRMPVNEAIVHVNDEYLEQIFRICYGYIKNNSVCAAMPESEAHLL</sequence>
<evidence type="ECO:0000313" key="1">
    <source>
        <dbReference type="EMBL" id="TAJ43448.1"/>
    </source>
</evidence>
<protein>
    <submittedName>
        <fullName evidence="1">Uncharacterized protein</fullName>
    </submittedName>
</protein>
<keyword evidence="2" id="KW-1185">Reference proteome</keyword>
<dbReference type="EMBL" id="PGCL01000006">
    <property type="protein sequence ID" value="TAJ43448.1"/>
    <property type="molecule type" value="Genomic_DNA"/>
</dbReference>
<comment type="caution">
    <text evidence="1">The sequence shown here is derived from an EMBL/GenBank/DDBJ whole genome shotgun (WGS) entry which is preliminary data.</text>
</comment>
<reference evidence="1 2" key="1">
    <citation type="submission" date="2017-11" db="EMBL/GenBank/DDBJ databases">
        <title>Isolation and Characterization of Methanofollis Species from Methane Seep Offshore SW Taiwan.</title>
        <authorList>
            <person name="Teng N.-H."/>
            <person name="Lai M.-C."/>
            <person name="Chen S.-C."/>
        </authorList>
    </citation>
    <scope>NUCLEOTIDE SEQUENCE [LARGE SCALE GENOMIC DNA]</scope>
    <source>
        <strain evidence="1 2">FWC-SCC2</strain>
    </source>
</reference>
<proteinExistence type="predicted"/>
<gene>
    <name evidence="1" type="ORF">CUJ86_10660</name>
</gene>
<name>A0A483CQY6_9EURY</name>
<organism evidence="1 2">
    <name type="scientific">Methanofollis fontis</name>
    <dbReference type="NCBI Taxonomy" id="2052832"/>
    <lineage>
        <taxon>Archaea</taxon>
        <taxon>Methanobacteriati</taxon>
        <taxon>Methanobacteriota</taxon>
        <taxon>Stenosarchaea group</taxon>
        <taxon>Methanomicrobia</taxon>
        <taxon>Methanomicrobiales</taxon>
        <taxon>Methanomicrobiaceae</taxon>
        <taxon>Methanofollis</taxon>
    </lineage>
</organism>
<evidence type="ECO:0000313" key="2">
    <source>
        <dbReference type="Proteomes" id="UP000292580"/>
    </source>
</evidence>
<dbReference type="AlphaFoldDB" id="A0A483CQY6"/>